<dbReference type="PROSITE" id="PS00676">
    <property type="entry name" value="SIGMA54_INTERACT_2"/>
    <property type="match status" value="1"/>
</dbReference>
<keyword evidence="3" id="KW-0805">Transcription regulation</keyword>
<dbReference type="OrthoDB" id="9804019at2"/>
<proteinExistence type="predicted"/>
<dbReference type="RefSeq" id="WP_133559496.1">
    <property type="nucleotide sequence ID" value="NZ_SNZA01000001.1"/>
</dbReference>
<dbReference type="SUPFAM" id="SSF46689">
    <property type="entry name" value="Homeodomain-like"/>
    <property type="match status" value="1"/>
</dbReference>
<dbReference type="Gene3D" id="1.10.10.60">
    <property type="entry name" value="Homeodomain-like"/>
    <property type="match status" value="1"/>
</dbReference>
<dbReference type="GO" id="GO:0006355">
    <property type="term" value="P:regulation of DNA-templated transcription"/>
    <property type="evidence" value="ECO:0007669"/>
    <property type="project" value="InterPro"/>
</dbReference>
<reference evidence="8 9" key="1">
    <citation type="submission" date="2019-03" db="EMBL/GenBank/DDBJ databases">
        <title>Genomic Encyclopedia of Type Strains, Phase IV (KMG-IV): sequencing the most valuable type-strain genomes for metagenomic binning, comparative biology and taxonomic classification.</title>
        <authorList>
            <person name="Goeker M."/>
        </authorList>
    </citation>
    <scope>NUCLEOTIDE SEQUENCE [LARGE SCALE GENOMIC DNA]</scope>
    <source>
        <strain evidence="8 9">DSM 5604</strain>
    </source>
</reference>
<feature type="domain" description="Sigma-54 factor interaction" evidence="6">
    <location>
        <begin position="155"/>
        <end position="385"/>
    </location>
</feature>
<dbReference type="NCBIfam" id="TIGR00229">
    <property type="entry name" value="sensory_box"/>
    <property type="match status" value="1"/>
</dbReference>
<dbReference type="PROSITE" id="PS00688">
    <property type="entry name" value="SIGMA54_INTERACT_3"/>
    <property type="match status" value="1"/>
</dbReference>
<evidence type="ECO:0000313" key="9">
    <source>
        <dbReference type="Proteomes" id="UP000295729"/>
    </source>
</evidence>
<dbReference type="GO" id="GO:0005524">
    <property type="term" value="F:ATP binding"/>
    <property type="evidence" value="ECO:0007669"/>
    <property type="project" value="UniProtKB-KW"/>
</dbReference>
<dbReference type="InterPro" id="IPR002197">
    <property type="entry name" value="HTH_Fis"/>
</dbReference>
<dbReference type="Proteomes" id="UP000295729">
    <property type="component" value="Unassembled WGS sequence"/>
</dbReference>
<dbReference type="InterPro" id="IPR013767">
    <property type="entry name" value="PAS_fold"/>
</dbReference>
<comment type="caution">
    <text evidence="8">The sequence shown here is derived from an EMBL/GenBank/DDBJ whole genome shotgun (WGS) entry which is preliminary data.</text>
</comment>
<dbReference type="InterPro" id="IPR025943">
    <property type="entry name" value="Sigma_54_int_dom_ATP-bd_2"/>
</dbReference>
<dbReference type="EMBL" id="SNZA01000001">
    <property type="protein sequence ID" value="TDR14853.1"/>
    <property type="molecule type" value="Genomic_DNA"/>
</dbReference>
<dbReference type="SMART" id="SM00091">
    <property type="entry name" value="PAS"/>
    <property type="match status" value="1"/>
</dbReference>
<dbReference type="PROSITE" id="PS00675">
    <property type="entry name" value="SIGMA54_INTERACT_1"/>
    <property type="match status" value="1"/>
</dbReference>
<dbReference type="PANTHER" id="PTHR32071">
    <property type="entry name" value="TRANSCRIPTIONAL REGULATORY PROTEIN"/>
    <property type="match status" value="1"/>
</dbReference>
<evidence type="ECO:0000259" key="6">
    <source>
        <dbReference type="PROSITE" id="PS50045"/>
    </source>
</evidence>
<evidence type="ECO:0000259" key="7">
    <source>
        <dbReference type="PROSITE" id="PS50112"/>
    </source>
</evidence>
<sequence>MKTSSTSKLRQAADTYRTILDALEEWVVVVDHNARIFFLNRPYARFLGVNADDVKGKKVTDVIENTRMHITIEKGVAERLSIQKIRGSNMIASRFPITDQGKVIGAVGTVIFHDTYEWKRINSHIKALLAEHEFRAQDKNTPELPTSSHYRLADIVGDSKAIKELNQTITQVASGDVTVLLRGESGTGKELYAHAIHQLSERADAPFIKVNCAAIPENLLESELFGYEEGAFTGAKKGGKAGKFQLAHGGTLFLDEIGDLPLSMQAKLLRVLQEREVEAVGSTSPSPVNIRLITATHRPLETLIKEGKFREDLYYRINVVNVSLPPLRERQEDIAKLAEHFLQALSRRTGRRAPKLTAQAMTALLEYHWPGNIRELENIMEAAFFTAQDRKIPLSLLPSNVRNHTQLETSVEQSNESATTSVYTTTGTLKEQMDRAEKTAIKQALSQAFGNRTLAAKQLGISKSTLYEKLSKHQIA</sequence>
<dbReference type="InterPro" id="IPR025944">
    <property type="entry name" value="Sigma_54_int_dom_CS"/>
</dbReference>
<keyword evidence="9" id="KW-1185">Reference proteome</keyword>
<name>A0A4R6XD08_9GAMM</name>
<dbReference type="InterPro" id="IPR009057">
    <property type="entry name" value="Homeodomain-like_sf"/>
</dbReference>
<organism evidence="8 9">
    <name type="scientific">Marinomonas communis</name>
    <dbReference type="NCBI Taxonomy" id="28254"/>
    <lineage>
        <taxon>Bacteria</taxon>
        <taxon>Pseudomonadati</taxon>
        <taxon>Pseudomonadota</taxon>
        <taxon>Gammaproteobacteria</taxon>
        <taxon>Oceanospirillales</taxon>
        <taxon>Oceanospirillaceae</taxon>
        <taxon>Marinomonas</taxon>
    </lineage>
</organism>
<evidence type="ECO:0000256" key="5">
    <source>
        <dbReference type="ARBA" id="ARBA00023163"/>
    </source>
</evidence>
<dbReference type="Pfam" id="PF00158">
    <property type="entry name" value="Sigma54_activat"/>
    <property type="match status" value="1"/>
</dbReference>
<dbReference type="InterPro" id="IPR025662">
    <property type="entry name" value="Sigma_54_int_dom_ATP-bd_1"/>
</dbReference>
<dbReference type="GO" id="GO:0043565">
    <property type="term" value="F:sequence-specific DNA binding"/>
    <property type="evidence" value="ECO:0007669"/>
    <property type="project" value="InterPro"/>
</dbReference>
<evidence type="ECO:0000256" key="1">
    <source>
        <dbReference type="ARBA" id="ARBA00022741"/>
    </source>
</evidence>
<keyword evidence="1" id="KW-0547">Nucleotide-binding</keyword>
<dbReference type="Pfam" id="PF25601">
    <property type="entry name" value="AAA_lid_14"/>
    <property type="match status" value="1"/>
</dbReference>
<evidence type="ECO:0000256" key="2">
    <source>
        <dbReference type="ARBA" id="ARBA00022840"/>
    </source>
</evidence>
<evidence type="ECO:0000256" key="3">
    <source>
        <dbReference type="ARBA" id="ARBA00023015"/>
    </source>
</evidence>
<dbReference type="PROSITE" id="PS50112">
    <property type="entry name" value="PAS"/>
    <property type="match status" value="1"/>
</dbReference>
<dbReference type="CDD" id="cd00130">
    <property type="entry name" value="PAS"/>
    <property type="match status" value="1"/>
</dbReference>
<dbReference type="AlphaFoldDB" id="A0A4R6XD08"/>
<evidence type="ECO:0000313" key="8">
    <source>
        <dbReference type="EMBL" id="TDR14853.1"/>
    </source>
</evidence>
<accession>A0A4R6XD08</accession>
<dbReference type="InterPro" id="IPR027417">
    <property type="entry name" value="P-loop_NTPase"/>
</dbReference>
<dbReference type="InterPro" id="IPR003593">
    <property type="entry name" value="AAA+_ATPase"/>
</dbReference>
<dbReference type="InterPro" id="IPR000014">
    <property type="entry name" value="PAS"/>
</dbReference>
<feature type="domain" description="PAS" evidence="7">
    <location>
        <begin position="12"/>
        <end position="63"/>
    </location>
</feature>
<dbReference type="Gene3D" id="1.10.8.60">
    <property type="match status" value="1"/>
</dbReference>
<keyword evidence="4" id="KW-0238">DNA-binding</keyword>
<protein>
    <submittedName>
        <fullName evidence="8">Transcriptional regulator</fullName>
    </submittedName>
</protein>
<dbReference type="PRINTS" id="PR01590">
    <property type="entry name" value="HTHFIS"/>
</dbReference>
<evidence type="ECO:0000256" key="4">
    <source>
        <dbReference type="ARBA" id="ARBA00023125"/>
    </source>
</evidence>
<dbReference type="SUPFAM" id="SSF55785">
    <property type="entry name" value="PYP-like sensor domain (PAS domain)"/>
    <property type="match status" value="1"/>
</dbReference>
<dbReference type="Gene3D" id="3.30.450.20">
    <property type="entry name" value="PAS domain"/>
    <property type="match status" value="1"/>
</dbReference>
<dbReference type="Pfam" id="PF02954">
    <property type="entry name" value="HTH_8"/>
    <property type="match status" value="1"/>
</dbReference>
<dbReference type="PANTHER" id="PTHR32071:SF57">
    <property type="entry name" value="C4-DICARBOXYLATE TRANSPORT TRANSCRIPTIONAL REGULATORY PROTEIN DCTD"/>
    <property type="match status" value="1"/>
</dbReference>
<keyword evidence="5" id="KW-0804">Transcription</keyword>
<dbReference type="CDD" id="cd00009">
    <property type="entry name" value="AAA"/>
    <property type="match status" value="1"/>
</dbReference>
<dbReference type="Pfam" id="PF00989">
    <property type="entry name" value="PAS"/>
    <property type="match status" value="1"/>
</dbReference>
<dbReference type="InterPro" id="IPR002078">
    <property type="entry name" value="Sigma_54_int"/>
</dbReference>
<keyword evidence="2" id="KW-0067">ATP-binding</keyword>
<dbReference type="SUPFAM" id="SSF52540">
    <property type="entry name" value="P-loop containing nucleoside triphosphate hydrolases"/>
    <property type="match status" value="1"/>
</dbReference>
<dbReference type="SMART" id="SM00382">
    <property type="entry name" value="AAA"/>
    <property type="match status" value="1"/>
</dbReference>
<dbReference type="PROSITE" id="PS50045">
    <property type="entry name" value="SIGMA54_INTERACT_4"/>
    <property type="match status" value="1"/>
</dbReference>
<dbReference type="InterPro" id="IPR035965">
    <property type="entry name" value="PAS-like_dom_sf"/>
</dbReference>
<dbReference type="FunFam" id="3.40.50.300:FF:000006">
    <property type="entry name" value="DNA-binding transcriptional regulator NtrC"/>
    <property type="match status" value="1"/>
</dbReference>
<gene>
    <name evidence="8" type="ORF">C8D85_0202</name>
</gene>
<dbReference type="InterPro" id="IPR058031">
    <property type="entry name" value="AAA_lid_NorR"/>
</dbReference>
<dbReference type="Gene3D" id="3.40.50.300">
    <property type="entry name" value="P-loop containing nucleotide triphosphate hydrolases"/>
    <property type="match status" value="1"/>
</dbReference>